<evidence type="ECO:0000256" key="17">
    <source>
        <dbReference type="ARBA" id="ARBA00031885"/>
    </source>
</evidence>
<feature type="transmembrane region" description="Helical" evidence="20">
    <location>
        <begin position="43"/>
        <end position="67"/>
    </location>
</feature>
<dbReference type="InterPro" id="IPR011759">
    <property type="entry name" value="Cyt_c_oxidase_su2_TM_dom"/>
</dbReference>
<evidence type="ECO:0000313" key="26">
    <source>
        <dbReference type="Proteomes" id="UP000293089"/>
    </source>
</evidence>
<keyword evidence="7 20" id="KW-0812">Transmembrane</keyword>
<organism evidence="24 25">
    <name type="scientific">Pseudoxanthomonas winnipegensis</name>
    <dbReference type="NCBI Taxonomy" id="2480810"/>
    <lineage>
        <taxon>Bacteria</taxon>
        <taxon>Pseudomonadati</taxon>
        <taxon>Pseudomonadota</taxon>
        <taxon>Gammaproteobacteria</taxon>
        <taxon>Lysobacterales</taxon>
        <taxon>Lysobacteraceae</taxon>
        <taxon>Pseudoxanthomonas</taxon>
    </lineage>
</organism>
<dbReference type="CDD" id="cd04212">
    <property type="entry name" value="CuRO_UO_II"/>
    <property type="match status" value="1"/>
</dbReference>
<keyword evidence="5" id="KW-1003">Cell membrane</keyword>
<dbReference type="PROSITE" id="PS51257">
    <property type="entry name" value="PROKAR_LIPOPROTEIN"/>
    <property type="match status" value="1"/>
</dbReference>
<evidence type="ECO:0000256" key="10">
    <source>
        <dbReference type="ARBA" id="ARBA00022989"/>
    </source>
</evidence>
<dbReference type="PROSITE" id="PS50857">
    <property type="entry name" value="COX2_CUA"/>
    <property type="match status" value="1"/>
</dbReference>
<evidence type="ECO:0000256" key="7">
    <source>
        <dbReference type="ARBA" id="ARBA00022692"/>
    </source>
</evidence>
<dbReference type="AlphaFoldDB" id="A0A4Q8LHM2"/>
<feature type="transmembrane region" description="Helical" evidence="20">
    <location>
        <begin position="87"/>
        <end position="107"/>
    </location>
</feature>
<dbReference type="EMBL" id="SHMB01000004">
    <property type="protein sequence ID" value="TAA29007.1"/>
    <property type="molecule type" value="Genomic_DNA"/>
</dbReference>
<evidence type="ECO:0000256" key="19">
    <source>
        <dbReference type="SAM" id="MobiDB-lite"/>
    </source>
</evidence>
<keyword evidence="14" id="KW-0449">Lipoprotein</keyword>
<sequence length="361" mass="39473">MSLLKLPGRLRPWVLLASVLFLGGCQSAILNPKGQIGIDERNLLVTCTVLMLLVVVPVIVMALVFAYRYRASKQNRYEPEWHHSTPIEIVVWAIPCVIITVLGVLVWRSSHALDPYRPLDSDVPPVTIQAVSLDWKWLFIYPDQNVAAVNEMAFPEKTPLNFRITSDSVMNAFFIPELGTMIYSMAGMETKLHLIANEQGDLRGMSSHYSGQGFSGMQFKAISTDQAGFEAWIAKARASGKTLDDASYAELAKPSENVAPIYYASVKPELFNGIIAKYMMGSHGKGGHKMLGMDNPAEPGTEAAQQADAHAGDHAPPGAPAGDAHDGHDMQSMDAMPGMEHMHHDDAKAPAGETRNPQETH</sequence>
<evidence type="ECO:0000313" key="24">
    <source>
        <dbReference type="EMBL" id="TAA29007.1"/>
    </source>
</evidence>
<dbReference type="InterPro" id="IPR006333">
    <property type="entry name" value="Cyt_o_ubiquinol_oxidase_su2"/>
</dbReference>
<evidence type="ECO:0000256" key="4">
    <source>
        <dbReference type="ARBA" id="ARBA00022448"/>
    </source>
</evidence>
<keyword evidence="26" id="KW-1185">Reference proteome</keyword>
<evidence type="ECO:0000256" key="12">
    <source>
        <dbReference type="ARBA" id="ARBA00023136"/>
    </source>
</evidence>
<dbReference type="NCBIfam" id="TIGR01433">
    <property type="entry name" value="CyoA"/>
    <property type="match status" value="1"/>
</dbReference>
<dbReference type="SUPFAM" id="SSF49503">
    <property type="entry name" value="Cupredoxins"/>
    <property type="match status" value="1"/>
</dbReference>
<evidence type="ECO:0000313" key="23">
    <source>
        <dbReference type="EMBL" id="TAA18520.1"/>
    </source>
</evidence>
<name>A0A4Q8LHM2_9GAMM</name>
<keyword evidence="4" id="KW-0813">Transport</keyword>
<dbReference type="Proteomes" id="UP000291286">
    <property type="component" value="Unassembled WGS sequence"/>
</dbReference>
<evidence type="ECO:0000256" key="9">
    <source>
        <dbReference type="ARBA" id="ARBA00022982"/>
    </source>
</evidence>
<dbReference type="InterPro" id="IPR002429">
    <property type="entry name" value="CcO_II-like_C"/>
</dbReference>
<evidence type="ECO:0000256" key="1">
    <source>
        <dbReference type="ARBA" id="ARBA00004651"/>
    </source>
</evidence>
<evidence type="ECO:0000256" key="2">
    <source>
        <dbReference type="ARBA" id="ARBA00007866"/>
    </source>
</evidence>
<evidence type="ECO:0000256" key="16">
    <source>
        <dbReference type="ARBA" id="ARBA00030198"/>
    </source>
</evidence>
<dbReference type="EMBL" id="SHME01000004">
    <property type="protein sequence ID" value="TAA18520.1"/>
    <property type="molecule type" value="Genomic_DNA"/>
</dbReference>
<dbReference type="GO" id="GO:0005886">
    <property type="term" value="C:plasma membrane"/>
    <property type="evidence" value="ECO:0007669"/>
    <property type="project" value="UniProtKB-SubCell"/>
</dbReference>
<dbReference type="GO" id="GO:0009486">
    <property type="term" value="F:cytochrome bo3 ubiquinol oxidase activity"/>
    <property type="evidence" value="ECO:0007669"/>
    <property type="project" value="InterPro"/>
</dbReference>
<evidence type="ECO:0000313" key="25">
    <source>
        <dbReference type="Proteomes" id="UP000291286"/>
    </source>
</evidence>
<keyword evidence="13" id="KW-0564">Palmitate</keyword>
<evidence type="ECO:0000256" key="15">
    <source>
        <dbReference type="ARBA" id="ARBA00030074"/>
    </source>
</evidence>
<evidence type="ECO:0000256" key="20">
    <source>
        <dbReference type="SAM" id="Phobius"/>
    </source>
</evidence>
<evidence type="ECO:0000259" key="22">
    <source>
        <dbReference type="PROSITE" id="PS50999"/>
    </source>
</evidence>
<dbReference type="InterPro" id="IPR045187">
    <property type="entry name" value="CcO_II"/>
</dbReference>
<feature type="domain" description="Cytochrome oxidase subunit II copper A binding" evidence="21">
    <location>
        <begin position="123"/>
        <end position="235"/>
    </location>
</feature>
<reference evidence="25 26" key="1">
    <citation type="submission" date="2019-02" db="EMBL/GenBank/DDBJ databases">
        <title>WGS of Pseudoxanthomonas species novum from clinical isolates.</title>
        <authorList>
            <person name="Bernier A.-M."/>
            <person name="Bernard K."/>
            <person name="Vachon A."/>
        </authorList>
    </citation>
    <scope>NUCLEOTIDE SEQUENCE [LARGE SCALE GENOMIC DNA]</scope>
    <source>
        <strain evidence="26">NML 170316</strain>
        <strain evidence="23">NML170316</strain>
        <strain evidence="24 25">NML171202</strain>
    </source>
</reference>
<dbReference type="SUPFAM" id="SSF81464">
    <property type="entry name" value="Cytochrome c oxidase subunit II-like, transmembrane region"/>
    <property type="match status" value="1"/>
</dbReference>
<comment type="similarity">
    <text evidence="2">Belongs to the cytochrome c oxidase subunit 2 family.</text>
</comment>
<keyword evidence="11" id="KW-0560">Oxidoreductase</keyword>
<dbReference type="InterPro" id="IPR010514">
    <property type="entry name" value="COX_ARM"/>
</dbReference>
<feature type="region of interest" description="Disordered" evidence="19">
    <location>
        <begin position="289"/>
        <end position="361"/>
    </location>
</feature>
<proteinExistence type="inferred from homology"/>
<dbReference type="Pfam" id="PF06481">
    <property type="entry name" value="COX_ARM"/>
    <property type="match status" value="1"/>
</dbReference>
<evidence type="ECO:0000256" key="8">
    <source>
        <dbReference type="ARBA" id="ARBA00022729"/>
    </source>
</evidence>
<evidence type="ECO:0000259" key="21">
    <source>
        <dbReference type="PROSITE" id="PS50857"/>
    </source>
</evidence>
<comment type="caution">
    <text evidence="24">The sequence shown here is derived from an EMBL/GenBank/DDBJ whole genome shotgun (WGS) entry which is preliminary data.</text>
</comment>
<keyword evidence="10 20" id="KW-1133">Transmembrane helix</keyword>
<dbReference type="Gene3D" id="1.10.287.90">
    <property type="match status" value="1"/>
</dbReference>
<accession>A0A4Q8LHM2</accession>
<evidence type="ECO:0000256" key="14">
    <source>
        <dbReference type="ARBA" id="ARBA00023288"/>
    </source>
</evidence>
<dbReference type="GO" id="GO:0016682">
    <property type="term" value="F:oxidoreductase activity, acting on diphenols and related substances as donors, oxygen as acceptor"/>
    <property type="evidence" value="ECO:0007669"/>
    <property type="project" value="InterPro"/>
</dbReference>
<comment type="subcellular location">
    <subcellularLocation>
        <location evidence="1">Cell membrane</location>
        <topology evidence="1">Multi-pass membrane protein</topology>
    </subcellularLocation>
</comment>
<dbReference type="PANTHER" id="PTHR22888">
    <property type="entry name" value="CYTOCHROME C OXIDASE, SUBUNIT II"/>
    <property type="match status" value="1"/>
</dbReference>
<dbReference type="PROSITE" id="PS50999">
    <property type="entry name" value="COX2_TM"/>
    <property type="match status" value="1"/>
</dbReference>
<evidence type="ECO:0000256" key="3">
    <source>
        <dbReference type="ARBA" id="ARBA00014692"/>
    </source>
</evidence>
<dbReference type="GO" id="GO:0004129">
    <property type="term" value="F:cytochrome-c oxidase activity"/>
    <property type="evidence" value="ECO:0007669"/>
    <property type="project" value="InterPro"/>
</dbReference>
<dbReference type="Gene3D" id="2.60.40.420">
    <property type="entry name" value="Cupredoxins - blue copper proteins"/>
    <property type="match status" value="1"/>
</dbReference>
<evidence type="ECO:0000256" key="13">
    <source>
        <dbReference type="ARBA" id="ARBA00023139"/>
    </source>
</evidence>
<evidence type="ECO:0000256" key="5">
    <source>
        <dbReference type="ARBA" id="ARBA00022475"/>
    </source>
</evidence>
<dbReference type="RefSeq" id="WP_130519066.1">
    <property type="nucleotide sequence ID" value="NZ_CAWZZE010000037.1"/>
</dbReference>
<keyword evidence="9" id="KW-0249">Electron transport</keyword>
<dbReference type="Proteomes" id="UP000293089">
    <property type="component" value="Unassembled WGS sequence"/>
</dbReference>
<protein>
    <recommendedName>
        <fullName evidence="3">Cytochrome bo(3) ubiquinol oxidase subunit 2</fullName>
    </recommendedName>
    <alternativeName>
        <fullName evidence="18">Cytochrome o ubiquinol oxidase subunit 2</fullName>
    </alternativeName>
    <alternativeName>
        <fullName evidence="15">Oxidase bo(3) subunit 2</fullName>
    </alternativeName>
    <alternativeName>
        <fullName evidence="16">Ubiquinol oxidase polypeptide II</fullName>
    </alternativeName>
    <alternativeName>
        <fullName evidence="17">Ubiquinol oxidase subunit 2</fullName>
    </alternativeName>
</protein>
<dbReference type="InterPro" id="IPR034227">
    <property type="entry name" value="CuRO_UO_II"/>
</dbReference>
<evidence type="ECO:0000256" key="6">
    <source>
        <dbReference type="ARBA" id="ARBA00022660"/>
    </source>
</evidence>
<keyword evidence="8" id="KW-0732">Signal</keyword>
<dbReference type="InterPro" id="IPR036257">
    <property type="entry name" value="Cyt_c_oxidase_su2_TM_sf"/>
</dbReference>
<feature type="domain" description="Cytochrome oxidase subunit II transmembrane region profile" evidence="22">
    <location>
        <begin position="21"/>
        <end position="117"/>
    </location>
</feature>
<dbReference type="InterPro" id="IPR008972">
    <property type="entry name" value="Cupredoxin"/>
</dbReference>
<feature type="compositionally biased region" description="Low complexity" evidence="19">
    <location>
        <begin position="303"/>
        <end position="322"/>
    </location>
</feature>
<dbReference type="GO" id="GO:0005507">
    <property type="term" value="F:copper ion binding"/>
    <property type="evidence" value="ECO:0007669"/>
    <property type="project" value="InterPro"/>
</dbReference>
<dbReference type="GO" id="GO:0042773">
    <property type="term" value="P:ATP synthesis coupled electron transport"/>
    <property type="evidence" value="ECO:0007669"/>
    <property type="project" value="TreeGrafter"/>
</dbReference>
<evidence type="ECO:0000256" key="18">
    <source>
        <dbReference type="ARBA" id="ARBA00032187"/>
    </source>
</evidence>
<gene>
    <name evidence="24" type="primary">cyoA</name>
    <name evidence="23" type="ORF">EA658_15570</name>
    <name evidence="24" type="ORF">EA661_12000</name>
</gene>
<keyword evidence="6" id="KW-0679">Respiratory chain</keyword>
<keyword evidence="12 20" id="KW-0472">Membrane</keyword>
<evidence type="ECO:0000256" key="11">
    <source>
        <dbReference type="ARBA" id="ARBA00023002"/>
    </source>
</evidence>
<dbReference type="PANTHER" id="PTHR22888:SF18">
    <property type="entry name" value="CYTOCHROME BO(3) UBIQUINOL OXIDASE SUBUNIT 2"/>
    <property type="match status" value="1"/>
</dbReference>